<dbReference type="InterPro" id="IPR025877">
    <property type="entry name" value="MobA-like_NTP_Trfase"/>
</dbReference>
<evidence type="ECO:0000313" key="4">
    <source>
        <dbReference type="EMBL" id="TGK81944.1"/>
    </source>
</evidence>
<gene>
    <name evidence="4" type="ORF">EHQ24_11725</name>
</gene>
<dbReference type="OrthoDB" id="9788272at2"/>
<evidence type="ECO:0000256" key="2">
    <source>
        <dbReference type="ARBA" id="ARBA00022695"/>
    </source>
</evidence>
<dbReference type="RefSeq" id="WP_135601792.1">
    <property type="nucleotide sequence ID" value="NZ_RQFK01000026.1"/>
</dbReference>
<evidence type="ECO:0000256" key="1">
    <source>
        <dbReference type="ARBA" id="ARBA00022679"/>
    </source>
</evidence>
<dbReference type="AlphaFoldDB" id="A0A4V3JJU0"/>
<evidence type="ECO:0000313" key="5">
    <source>
        <dbReference type="Proteomes" id="UP000298009"/>
    </source>
</evidence>
<dbReference type="PANTHER" id="PTHR43584:SF8">
    <property type="entry name" value="N-ACETYLMURAMATE ALPHA-1-PHOSPHATE URIDYLYLTRANSFERASE"/>
    <property type="match status" value="1"/>
</dbReference>
<dbReference type="Proteomes" id="UP000298009">
    <property type="component" value="Unassembled WGS sequence"/>
</dbReference>
<dbReference type="Pfam" id="PF12804">
    <property type="entry name" value="NTP_transf_3"/>
    <property type="match status" value="1"/>
</dbReference>
<dbReference type="PANTHER" id="PTHR43584">
    <property type="entry name" value="NUCLEOTIDYL TRANSFERASE"/>
    <property type="match status" value="1"/>
</dbReference>
<dbReference type="Gene3D" id="3.90.550.10">
    <property type="entry name" value="Spore Coat Polysaccharide Biosynthesis Protein SpsA, Chain A"/>
    <property type="match status" value="1"/>
</dbReference>
<proteinExistence type="predicted"/>
<comment type="caution">
    <text evidence="4">The sequence shown here is derived from an EMBL/GenBank/DDBJ whole genome shotgun (WGS) entry which is preliminary data.</text>
</comment>
<sequence>MNAFVLAAGFGKRMGSLTENCPKPLLKIQNITLLDYSLYLLNEWKVSNVWINTHYLGEQIKFHVKNFNHFPINVLEEKNKILGTAGGIRTGLPAESFDKPLLLINPDTLFFPESNFSPKESLVEGIKIHLYLLPAPAEQNYTKIEIKENGSLEFGNGSYYYIGLAVLDPKCLIHLEKNKYYDLSDIFKESAARGEITGEVFSGKVLDLGTKELWDSYKQKDIFGKELTKIVSFVNDSKVT</sequence>
<dbReference type="SUPFAM" id="SSF53448">
    <property type="entry name" value="Nucleotide-diphospho-sugar transferases"/>
    <property type="match status" value="1"/>
</dbReference>
<organism evidence="4 5">
    <name type="scientific">Leptospira noumeaensis</name>
    <dbReference type="NCBI Taxonomy" id="2484964"/>
    <lineage>
        <taxon>Bacteria</taxon>
        <taxon>Pseudomonadati</taxon>
        <taxon>Spirochaetota</taxon>
        <taxon>Spirochaetia</taxon>
        <taxon>Leptospirales</taxon>
        <taxon>Leptospiraceae</taxon>
        <taxon>Leptospira</taxon>
    </lineage>
</organism>
<evidence type="ECO:0000259" key="3">
    <source>
        <dbReference type="Pfam" id="PF12804"/>
    </source>
</evidence>
<keyword evidence="5" id="KW-1185">Reference proteome</keyword>
<feature type="domain" description="MobA-like NTP transferase" evidence="3">
    <location>
        <begin position="3"/>
        <end position="113"/>
    </location>
</feature>
<protein>
    <submittedName>
        <fullName evidence="4">Nucleotidyltransferase family protein</fullName>
    </submittedName>
</protein>
<dbReference type="InterPro" id="IPR050065">
    <property type="entry name" value="GlmU-like"/>
</dbReference>
<accession>A0A4V3JJU0</accession>
<dbReference type="GO" id="GO:0016779">
    <property type="term" value="F:nucleotidyltransferase activity"/>
    <property type="evidence" value="ECO:0007669"/>
    <property type="project" value="UniProtKB-KW"/>
</dbReference>
<dbReference type="InterPro" id="IPR029044">
    <property type="entry name" value="Nucleotide-diphossugar_trans"/>
</dbReference>
<keyword evidence="1 4" id="KW-0808">Transferase</keyword>
<dbReference type="EMBL" id="RQFK01000026">
    <property type="protein sequence ID" value="TGK81944.1"/>
    <property type="molecule type" value="Genomic_DNA"/>
</dbReference>
<reference evidence="4" key="1">
    <citation type="journal article" date="2019" name="PLoS Negl. Trop. Dis.">
        <title>Revisiting the worldwide diversity of Leptospira species in the environment.</title>
        <authorList>
            <person name="Vincent A.T."/>
            <person name="Schiettekatte O."/>
            <person name="Bourhy P."/>
            <person name="Veyrier F.J."/>
            <person name="Picardeau M."/>
        </authorList>
    </citation>
    <scope>NUCLEOTIDE SEQUENCE [LARGE SCALE GENOMIC DNA]</scope>
    <source>
        <strain evidence="4">201800287</strain>
    </source>
</reference>
<keyword evidence="2" id="KW-0548">Nucleotidyltransferase</keyword>
<name>A0A4V3JJU0_9LEPT</name>